<dbReference type="AlphaFoldDB" id="A0ABD3GDZ1"/>
<evidence type="ECO:0000313" key="4">
    <source>
        <dbReference type="Proteomes" id="UP001633002"/>
    </source>
</evidence>
<dbReference type="SUPFAM" id="SSF54593">
    <property type="entry name" value="Glyoxalase/Bleomycin resistance protein/Dihydroxybiphenyl dioxygenase"/>
    <property type="match status" value="1"/>
</dbReference>
<protein>
    <recommendedName>
        <fullName evidence="2">VOC domain-containing protein</fullName>
    </recommendedName>
</protein>
<name>A0ABD3GDZ1_9MARC</name>
<dbReference type="PROSITE" id="PS51819">
    <property type="entry name" value="VOC"/>
    <property type="match status" value="1"/>
</dbReference>
<dbReference type="PANTHER" id="PTHR21366">
    <property type="entry name" value="GLYOXALASE FAMILY PROTEIN"/>
    <property type="match status" value="1"/>
</dbReference>
<dbReference type="InterPro" id="IPR004360">
    <property type="entry name" value="Glyas_Fos-R_dOase_dom"/>
</dbReference>
<reference evidence="3 4" key="1">
    <citation type="submission" date="2024-09" db="EMBL/GenBank/DDBJ databases">
        <title>Chromosome-scale assembly of Riccia sorocarpa.</title>
        <authorList>
            <person name="Paukszto L."/>
        </authorList>
    </citation>
    <scope>NUCLEOTIDE SEQUENCE [LARGE SCALE GENOMIC DNA]</scope>
    <source>
        <strain evidence="3">LP-2024</strain>
        <tissue evidence="3">Aerial parts of the thallus</tissue>
    </source>
</reference>
<keyword evidence="4" id="KW-1185">Reference proteome</keyword>
<feature type="region of interest" description="Disordered" evidence="1">
    <location>
        <begin position="63"/>
        <end position="117"/>
    </location>
</feature>
<feature type="compositionally biased region" description="Polar residues" evidence="1">
    <location>
        <begin position="72"/>
        <end position="90"/>
    </location>
</feature>
<sequence length="376" mass="41199">MTACVAMGPDSRMDRSGASNRVDSIHGRMLSDLDPSFLPGVGLMTNVDVLSDYMTAAAEIVAESSRADRRSPYNSTTPTKHTPDSTITSEDMSDKLPLSHKTCPTPSENSSQQYEPVPAAQEWILEDGEGLMETRIEFHQPVPVANDLVDISSSVRKLVEQSEETGPGASVGTEALEMNQNFIEMKELDEEPAVTEYPHSKNPVDLSMTGAAEIMLTKTEVVKDDGAGNLAINHTDDYVGNSEGQTTETFDTEKYSFQFTGLNHVAFCCESLERSLEFYCGLLGLKTNLDRPELPYRGAWLFLGAEGIHIMEVPNPDPVKGRPAHGGWDRHACLNITNVEHLKTALEKAGIEYQLSPVPSIFCRDPDGNGLEFIEV</sequence>
<dbReference type="Pfam" id="PF00903">
    <property type="entry name" value="Glyoxalase"/>
    <property type="match status" value="1"/>
</dbReference>
<evidence type="ECO:0000313" key="3">
    <source>
        <dbReference type="EMBL" id="KAL3677417.1"/>
    </source>
</evidence>
<evidence type="ECO:0000256" key="1">
    <source>
        <dbReference type="SAM" id="MobiDB-lite"/>
    </source>
</evidence>
<organism evidence="3 4">
    <name type="scientific">Riccia sorocarpa</name>
    <dbReference type="NCBI Taxonomy" id="122646"/>
    <lineage>
        <taxon>Eukaryota</taxon>
        <taxon>Viridiplantae</taxon>
        <taxon>Streptophyta</taxon>
        <taxon>Embryophyta</taxon>
        <taxon>Marchantiophyta</taxon>
        <taxon>Marchantiopsida</taxon>
        <taxon>Marchantiidae</taxon>
        <taxon>Marchantiales</taxon>
        <taxon>Ricciaceae</taxon>
        <taxon>Riccia</taxon>
    </lineage>
</organism>
<dbReference type="PANTHER" id="PTHR21366:SF22">
    <property type="entry name" value="VOC DOMAIN-CONTAINING PROTEIN"/>
    <property type="match status" value="1"/>
</dbReference>
<dbReference type="InterPro" id="IPR050383">
    <property type="entry name" value="GlyoxalaseI/FosfomycinResist"/>
</dbReference>
<dbReference type="Gene3D" id="3.10.180.10">
    <property type="entry name" value="2,3-Dihydroxybiphenyl 1,2-Dioxygenase, domain 1"/>
    <property type="match status" value="1"/>
</dbReference>
<feature type="domain" description="VOC" evidence="2">
    <location>
        <begin position="261"/>
        <end position="376"/>
    </location>
</feature>
<accession>A0ABD3GDZ1</accession>
<dbReference type="CDD" id="cd07245">
    <property type="entry name" value="VOC_like"/>
    <property type="match status" value="1"/>
</dbReference>
<dbReference type="Proteomes" id="UP001633002">
    <property type="component" value="Unassembled WGS sequence"/>
</dbReference>
<proteinExistence type="predicted"/>
<dbReference type="InterPro" id="IPR037523">
    <property type="entry name" value="VOC_core"/>
</dbReference>
<dbReference type="EMBL" id="JBJQOH010000008">
    <property type="protein sequence ID" value="KAL3677417.1"/>
    <property type="molecule type" value="Genomic_DNA"/>
</dbReference>
<comment type="caution">
    <text evidence="3">The sequence shown here is derived from an EMBL/GenBank/DDBJ whole genome shotgun (WGS) entry which is preliminary data.</text>
</comment>
<dbReference type="InterPro" id="IPR029068">
    <property type="entry name" value="Glyas_Bleomycin-R_OHBP_Dase"/>
</dbReference>
<gene>
    <name evidence="3" type="ORF">R1sor_027365</name>
</gene>
<evidence type="ECO:0000259" key="2">
    <source>
        <dbReference type="PROSITE" id="PS51819"/>
    </source>
</evidence>
<feature type="compositionally biased region" description="Polar residues" evidence="1">
    <location>
        <begin position="102"/>
        <end position="114"/>
    </location>
</feature>